<comment type="caution">
    <text evidence="1">The sequence shown here is derived from an EMBL/GenBank/DDBJ whole genome shotgun (WGS) entry which is preliminary data.</text>
</comment>
<evidence type="ECO:0000313" key="1">
    <source>
        <dbReference type="EMBL" id="GAI40150.1"/>
    </source>
</evidence>
<dbReference type="AlphaFoldDB" id="X1PM68"/>
<sequence length="43" mass="5019">MDFPKGTEFKEETYPETGKKIKIAILPDGTTLKFWTEENLEEI</sequence>
<gene>
    <name evidence="1" type="ORF">S06H3_44514</name>
</gene>
<proteinExistence type="predicted"/>
<accession>X1PM68</accession>
<dbReference type="EMBL" id="BARV01027689">
    <property type="protein sequence ID" value="GAI40150.1"/>
    <property type="molecule type" value="Genomic_DNA"/>
</dbReference>
<name>X1PM68_9ZZZZ</name>
<reference evidence="1" key="1">
    <citation type="journal article" date="2014" name="Front. Microbiol.">
        <title>High frequency of phylogenetically diverse reductive dehalogenase-homologous genes in deep subseafloor sedimentary metagenomes.</title>
        <authorList>
            <person name="Kawai M."/>
            <person name="Futagami T."/>
            <person name="Toyoda A."/>
            <person name="Takaki Y."/>
            <person name="Nishi S."/>
            <person name="Hori S."/>
            <person name="Arai W."/>
            <person name="Tsubouchi T."/>
            <person name="Morono Y."/>
            <person name="Uchiyama I."/>
            <person name="Ito T."/>
            <person name="Fujiyama A."/>
            <person name="Inagaki F."/>
            <person name="Takami H."/>
        </authorList>
    </citation>
    <scope>NUCLEOTIDE SEQUENCE</scope>
    <source>
        <strain evidence="1">Expedition CK06-06</strain>
    </source>
</reference>
<organism evidence="1">
    <name type="scientific">marine sediment metagenome</name>
    <dbReference type="NCBI Taxonomy" id="412755"/>
    <lineage>
        <taxon>unclassified sequences</taxon>
        <taxon>metagenomes</taxon>
        <taxon>ecological metagenomes</taxon>
    </lineage>
</organism>
<protein>
    <submittedName>
        <fullName evidence="1">Uncharacterized protein</fullName>
    </submittedName>
</protein>